<comment type="similarity">
    <text evidence="10">Belongs to the CRISPR-associated endonuclease Cas1 family.</text>
</comment>
<evidence type="ECO:0000256" key="4">
    <source>
        <dbReference type="ARBA" id="ARBA00022801"/>
    </source>
</evidence>
<evidence type="ECO:0000256" key="9">
    <source>
        <dbReference type="ARBA" id="ARBA00038592"/>
    </source>
</evidence>
<keyword evidence="1 10" id="KW-0540">Nuclease</keyword>
<dbReference type="NCBIfam" id="TIGR03639">
    <property type="entry name" value="cas1_NMENI"/>
    <property type="match status" value="1"/>
</dbReference>
<reference evidence="11 12" key="1">
    <citation type="submission" date="2021-04" db="EMBL/GenBank/DDBJ databases">
        <title>Corynebacterium genitalium sp. nov. and Corynebacterium genitalium sp. nov., two new species of the genus Corynebacterium.</title>
        <authorList>
            <person name="Jaen-Luchoro D."/>
            <person name="Pinyeiro-Iglesias B."/>
            <person name="Al-Shaer S."/>
            <person name="Karlsson R."/>
            <person name="Gonzales-Siles L."/>
            <person name="Cardew S."/>
            <person name="Jensie-Markopolous S."/>
            <person name="Ohlen M."/>
            <person name="Inganas E."/>
            <person name="Moore E.R.B."/>
        </authorList>
    </citation>
    <scope>NUCLEOTIDE SEQUENCE [LARGE SCALE GENOMIC DNA]</scope>
    <source>
        <strain evidence="11 12">CCUG 55013</strain>
    </source>
</reference>
<dbReference type="GO" id="GO:0016787">
    <property type="term" value="F:hydrolase activity"/>
    <property type="evidence" value="ECO:0007669"/>
    <property type="project" value="UniProtKB-KW"/>
</dbReference>
<evidence type="ECO:0000313" key="11">
    <source>
        <dbReference type="EMBL" id="MCQ4614986.1"/>
    </source>
</evidence>
<dbReference type="InterPro" id="IPR050646">
    <property type="entry name" value="Cas1"/>
</dbReference>
<evidence type="ECO:0000256" key="2">
    <source>
        <dbReference type="ARBA" id="ARBA00022723"/>
    </source>
</evidence>
<dbReference type="NCBIfam" id="TIGR00287">
    <property type="entry name" value="cas1"/>
    <property type="match status" value="1"/>
</dbReference>
<dbReference type="EMBL" id="JAGPYW010000013">
    <property type="protein sequence ID" value="MCQ4614986.1"/>
    <property type="molecule type" value="Genomic_DNA"/>
</dbReference>
<evidence type="ECO:0000256" key="5">
    <source>
        <dbReference type="ARBA" id="ARBA00022842"/>
    </source>
</evidence>
<keyword evidence="3 10" id="KW-0255">Endonuclease</keyword>
<feature type="binding site" evidence="10">
    <location>
        <position position="151"/>
    </location>
    <ligand>
        <name>Mn(2+)</name>
        <dbReference type="ChEBI" id="CHEBI:29035"/>
    </ligand>
</feature>
<dbReference type="Proteomes" id="UP001205080">
    <property type="component" value="Unassembled WGS sequence"/>
</dbReference>
<name>A0ABD4TUI7_9CORY</name>
<evidence type="ECO:0000256" key="7">
    <source>
        <dbReference type="ARBA" id="ARBA00023125"/>
    </source>
</evidence>
<proteinExistence type="inferred from homology"/>
<feature type="binding site" evidence="10">
    <location>
        <position position="210"/>
    </location>
    <ligand>
        <name>Mn(2+)</name>
        <dbReference type="ChEBI" id="CHEBI:29035"/>
    </ligand>
</feature>
<dbReference type="EC" id="3.1.-.-" evidence="10"/>
<keyword evidence="7 10" id="KW-0238">DNA-binding</keyword>
<dbReference type="GO" id="GO:0043571">
    <property type="term" value="P:maintenance of CRISPR repeat elements"/>
    <property type="evidence" value="ECO:0007669"/>
    <property type="project" value="UniProtKB-UniRule"/>
</dbReference>
<comment type="subunit">
    <text evidence="9 10">Homodimer, forms a heterotetramer with a Cas2 homodimer.</text>
</comment>
<dbReference type="PANTHER" id="PTHR34353">
    <property type="entry name" value="CRISPR-ASSOCIATED ENDONUCLEASE CAS1 1"/>
    <property type="match status" value="1"/>
</dbReference>
<evidence type="ECO:0000256" key="1">
    <source>
        <dbReference type="ARBA" id="ARBA00022722"/>
    </source>
</evidence>
<organism evidence="11 12">
    <name type="scientific">Corynebacterium pseudogenitalium</name>
    <dbReference type="NCBI Taxonomy" id="38303"/>
    <lineage>
        <taxon>Bacteria</taxon>
        <taxon>Bacillati</taxon>
        <taxon>Actinomycetota</taxon>
        <taxon>Actinomycetes</taxon>
        <taxon>Mycobacteriales</taxon>
        <taxon>Corynebacteriaceae</taxon>
        <taxon>Corynebacterium</taxon>
    </lineage>
</organism>
<evidence type="ECO:0000256" key="8">
    <source>
        <dbReference type="ARBA" id="ARBA00023211"/>
    </source>
</evidence>
<dbReference type="InterPro" id="IPR002729">
    <property type="entry name" value="CRISPR-assoc_Cas1"/>
</dbReference>
<dbReference type="RefSeq" id="WP_256001295.1">
    <property type="nucleotide sequence ID" value="NZ_JAGPYW010000013.1"/>
</dbReference>
<gene>
    <name evidence="10 11" type="primary">cas1</name>
    <name evidence="11" type="ORF">KBX22_09625</name>
</gene>
<accession>A0ABD4TUI7</accession>
<evidence type="ECO:0000256" key="6">
    <source>
        <dbReference type="ARBA" id="ARBA00023118"/>
    </source>
</evidence>
<dbReference type="GO" id="GO:0046872">
    <property type="term" value="F:metal ion binding"/>
    <property type="evidence" value="ECO:0007669"/>
    <property type="project" value="UniProtKB-UniRule"/>
</dbReference>
<comment type="function">
    <text evidence="10">CRISPR (clustered regularly interspaced short palindromic repeat), is an adaptive immune system that provides protection against mobile genetic elements (viruses, transposable elements and conjugative plasmids). CRISPR clusters contain spacers, sequences complementary to antecedent mobile elements, and target invading nucleic acids. CRISPR clusters are transcribed and processed into CRISPR RNA (crRNA). Acts as a dsDNA endonuclease. Involved in the integration of spacer DNA into the CRISPR cassette.</text>
</comment>
<dbReference type="GO" id="GO:0004519">
    <property type="term" value="F:endonuclease activity"/>
    <property type="evidence" value="ECO:0007669"/>
    <property type="project" value="UniProtKB-UniRule"/>
</dbReference>
<sequence length="306" mass="33025">MNPGWRVIDCTQLVGSLRYERGQLVVISSQTDTTTKLPIAQLAVVLVGVQVSVSGAVLAKLGEYDVALLVCDWRNVPVAGAYPWSAHTRIGARTNAQASMSKPARKRAWAAVIKAKIFGQIATARALTGQDDPKLFGYPTLVLSGDSSNIEAQAARHYWAVISEHDFSRRPSTGMDFSNSALDYGYTVLRGIGIRAVCSAGLNGALGIFHHGRSNNFALVDDLMEPFRPFVDYAVFGELDTAKDFGSLHKQHLVEYIKAAPFIANGETVSTVFESFAQSFGLYAEGNITDLVVPQWKGPADAGNGK</sequence>
<keyword evidence="8 10" id="KW-0464">Manganese</keyword>
<dbReference type="Pfam" id="PF01867">
    <property type="entry name" value="Cas_Cas1"/>
    <property type="match status" value="2"/>
</dbReference>
<keyword evidence="5 10" id="KW-0460">Magnesium</keyword>
<evidence type="ECO:0000256" key="3">
    <source>
        <dbReference type="ARBA" id="ARBA00022759"/>
    </source>
</evidence>
<keyword evidence="6 10" id="KW-0051">Antiviral defense</keyword>
<dbReference type="GO" id="GO:0003677">
    <property type="term" value="F:DNA binding"/>
    <property type="evidence" value="ECO:0007669"/>
    <property type="project" value="UniProtKB-KW"/>
</dbReference>
<dbReference type="GO" id="GO:0051607">
    <property type="term" value="P:defense response to virus"/>
    <property type="evidence" value="ECO:0007669"/>
    <property type="project" value="UniProtKB-UniRule"/>
</dbReference>
<keyword evidence="4 10" id="KW-0378">Hydrolase</keyword>
<dbReference type="HAMAP" id="MF_01470">
    <property type="entry name" value="Cas1"/>
    <property type="match status" value="1"/>
</dbReference>
<evidence type="ECO:0000313" key="12">
    <source>
        <dbReference type="Proteomes" id="UP001205080"/>
    </source>
</evidence>
<dbReference type="Gene3D" id="1.20.120.920">
    <property type="entry name" value="CRISPR-associated endonuclease Cas1, C-terminal domain"/>
    <property type="match status" value="1"/>
</dbReference>
<protein>
    <recommendedName>
        <fullName evidence="10">CRISPR-associated endonuclease Cas1</fullName>
        <ecNumber evidence="10">3.1.-.-</ecNumber>
    </recommendedName>
</protein>
<dbReference type="AlphaFoldDB" id="A0ABD4TUI7"/>
<dbReference type="InterPro" id="IPR019855">
    <property type="entry name" value="CRISPR-assoc_Cas1_NMENI"/>
</dbReference>
<dbReference type="PANTHER" id="PTHR34353:SF2">
    <property type="entry name" value="CRISPR-ASSOCIATED ENDONUCLEASE CAS1 1"/>
    <property type="match status" value="1"/>
</dbReference>
<comment type="cofactor">
    <cofactor evidence="10">
        <name>Mg(2+)</name>
        <dbReference type="ChEBI" id="CHEBI:18420"/>
    </cofactor>
    <cofactor evidence="10">
        <name>Mn(2+)</name>
        <dbReference type="ChEBI" id="CHEBI:29035"/>
    </cofactor>
</comment>
<keyword evidence="2 10" id="KW-0479">Metal-binding</keyword>
<feature type="binding site" evidence="10">
    <location>
        <position position="225"/>
    </location>
    <ligand>
        <name>Mn(2+)</name>
        <dbReference type="ChEBI" id="CHEBI:29035"/>
    </ligand>
</feature>
<comment type="caution">
    <text evidence="11">The sequence shown here is derived from an EMBL/GenBank/DDBJ whole genome shotgun (WGS) entry which is preliminary data.</text>
</comment>
<dbReference type="InterPro" id="IPR042206">
    <property type="entry name" value="CRISPR-assoc_Cas1_C"/>
</dbReference>
<evidence type="ECO:0000256" key="10">
    <source>
        <dbReference type="HAMAP-Rule" id="MF_01470"/>
    </source>
</evidence>